<accession>A0A918JM79</accession>
<evidence type="ECO:0000313" key="17">
    <source>
        <dbReference type="Proteomes" id="UP000631300"/>
    </source>
</evidence>
<dbReference type="GO" id="GO:0005886">
    <property type="term" value="C:plasma membrane"/>
    <property type="evidence" value="ECO:0007669"/>
    <property type="project" value="UniProtKB-SubCell"/>
</dbReference>
<keyword evidence="12 15" id="KW-0472">Membrane</keyword>
<evidence type="ECO:0000256" key="10">
    <source>
        <dbReference type="ARBA" id="ARBA00022840"/>
    </source>
</evidence>
<evidence type="ECO:0000256" key="7">
    <source>
        <dbReference type="ARBA" id="ARBA00022679"/>
    </source>
</evidence>
<feature type="active site" evidence="15">
    <location>
        <position position="169"/>
    </location>
</feature>
<dbReference type="Gene3D" id="1.10.510.10">
    <property type="entry name" value="Transferase(Phosphotransferase) domain 1"/>
    <property type="match status" value="1"/>
</dbReference>
<keyword evidence="9 15" id="KW-0418">Kinase</keyword>
<protein>
    <recommendedName>
        <fullName evidence="13 15">3-deoxy-D-manno-octulosonic acid kinase</fullName>
        <shortName evidence="15">Kdo kinase</shortName>
        <ecNumber evidence="4 15">2.7.1.166</ecNumber>
    </recommendedName>
</protein>
<comment type="subcellular location">
    <subcellularLocation>
        <location evidence="1 15">Cell inner membrane</location>
        <topology evidence="1 15">Peripheral membrane protein</topology>
        <orientation evidence="1 15">Cytoplasmic side</orientation>
    </subcellularLocation>
</comment>
<dbReference type="AlphaFoldDB" id="A0A918JM79"/>
<dbReference type="InterPro" id="IPR022826">
    <property type="entry name" value="KDO_kinase"/>
</dbReference>
<reference evidence="16" key="2">
    <citation type="submission" date="2020-09" db="EMBL/GenBank/DDBJ databases">
        <authorList>
            <person name="Sun Q."/>
            <person name="Kim S."/>
        </authorList>
    </citation>
    <scope>NUCLEOTIDE SEQUENCE</scope>
    <source>
        <strain evidence="16">KCTC 22164</strain>
    </source>
</reference>
<dbReference type="GO" id="GO:0016301">
    <property type="term" value="F:kinase activity"/>
    <property type="evidence" value="ECO:0007669"/>
    <property type="project" value="UniProtKB-KW"/>
</dbReference>
<dbReference type="SUPFAM" id="SSF56112">
    <property type="entry name" value="Protein kinase-like (PK-like)"/>
    <property type="match status" value="1"/>
</dbReference>
<evidence type="ECO:0000256" key="1">
    <source>
        <dbReference type="ARBA" id="ARBA00004515"/>
    </source>
</evidence>
<comment type="caution">
    <text evidence="16">The sequence shown here is derived from an EMBL/GenBank/DDBJ whole genome shotgun (WGS) entry which is preliminary data.</text>
</comment>
<dbReference type="GO" id="GO:0009244">
    <property type="term" value="P:lipopolysaccharide core region biosynthetic process"/>
    <property type="evidence" value="ECO:0007669"/>
    <property type="project" value="UniProtKB-UniRule"/>
</dbReference>
<dbReference type="GO" id="GO:0016773">
    <property type="term" value="F:phosphotransferase activity, alcohol group as acceptor"/>
    <property type="evidence" value="ECO:0007669"/>
    <property type="project" value="UniProtKB-UniRule"/>
</dbReference>
<evidence type="ECO:0000313" key="16">
    <source>
        <dbReference type="EMBL" id="GGW85155.1"/>
    </source>
</evidence>
<keyword evidence="10 15" id="KW-0067">ATP-binding</keyword>
<evidence type="ECO:0000256" key="13">
    <source>
        <dbReference type="ARBA" id="ARBA00029511"/>
    </source>
</evidence>
<evidence type="ECO:0000256" key="4">
    <source>
        <dbReference type="ARBA" id="ARBA00011988"/>
    </source>
</evidence>
<comment type="catalytic activity">
    <reaction evidence="14 15">
        <text>an alpha-Kdo-(2-&gt;6)-lipid IVA + ATP = a 4-O-phospho-alpha-Kdo-(2-&gt;6)-lipid IVA + ADP + H(+)</text>
        <dbReference type="Rhea" id="RHEA:74271"/>
        <dbReference type="ChEBI" id="CHEBI:15378"/>
        <dbReference type="ChEBI" id="CHEBI:30616"/>
        <dbReference type="ChEBI" id="CHEBI:176428"/>
        <dbReference type="ChEBI" id="CHEBI:193140"/>
        <dbReference type="ChEBI" id="CHEBI:456216"/>
        <dbReference type="EC" id="2.7.1.166"/>
    </reaction>
</comment>
<evidence type="ECO:0000256" key="6">
    <source>
        <dbReference type="ARBA" id="ARBA00022519"/>
    </source>
</evidence>
<comment type="function">
    <text evidence="15">Catalyzes the ATP-dependent phosphorylation of the 3-deoxy-D-manno-octulosonic acid (Kdo) residue in Kdo-lipid IV(A) at the 4-OH position.</text>
</comment>
<dbReference type="Pfam" id="PF06293">
    <property type="entry name" value="Kdo"/>
    <property type="match status" value="1"/>
</dbReference>
<evidence type="ECO:0000256" key="11">
    <source>
        <dbReference type="ARBA" id="ARBA00022985"/>
    </source>
</evidence>
<dbReference type="RefSeq" id="WP_189405704.1">
    <property type="nucleotide sequence ID" value="NZ_BMXP01000003.1"/>
</dbReference>
<dbReference type="InterPro" id="IPR011009">
    <property type="entry name" value="Kinase-like_dom_sf"/>
</dbReference>
<dbReference type="NCBIfam" id="NF002475">
    <property type="entry name" value="PRK01723.1"/>
    <property type="match status" value="1"/>
</dbReference>
<evidence type="ECO:0000256" key="5">
    <source>
        <dbReference type="ARBA" id="ARBA00022475"/>
    </source>
</evidence>
<gene>
    <name evidence="16" type="primary">wavC</name>
    <name evidence="15" type="synonym">kdkA</name>
    <name evidence="16" type="ORF">GCM10007391_18790</name>
</gene>
<dbReference type="EMBL" id="BMXP01000003">
    <property type="protein sequence ID" value="GGW85155.1"/>
    <property type="molecule type" value="Genomic_DNA"/>
</dbReference>
<dbReference type="Proteomes" id="UP000631300">
    <property type="component" value="Unassembled WGS sequence"/>
</dbReference>
<name>A0A918JM79_9ALTE</name>
<keyword evidence="7 15" id="KW-0808">Transferase</keyword>
<evidence type="ECO:0000256" key="2">
    <source>
        <dbReference type="ARBA" id="ARBA00004713"/>
    </source>
</evidence>
<proteinExistence type="inferred from homology"/>
<keyword evidence="6 15" id="KW-0997">Cell inner membrane</keyword>
<evidence type="ECO:0000256" key="15">
    <source>
        <dbReference type="HAMAP-Rule" id="MF_00521"/>
    </source>
</evidence>
<keyword evidence="11 15" id="KW-0448">Lipopolysaccharide biosynthesis</keyword>
<dbReference type="GO" id="GO:0005524">
    <property type="term" value="F:ATP binding"/>
    <property type="evidence" value="ECO:0007669"/>
    <property type="project" value="UniProtKB-UniRule"/>
</dbReference>
<evidence type="ECO:0000256" key="8">
    <source>
        <dbReference type="ARBA" id="ARBA00022741"/>
    </source>
</evidence>
<sequence length="240" mass="28043">MAIKQKNNGAGHHFIYDDECISNVNPEMFDATHWQRSGNITGQAAGRGTTLFIRHHDNHWVLRHYRRGGLIGKLINDAYLYSGVDHTRSFREFSLLHGMREDELAVPAPVAAYVKRRGLFYQADIITRIIPQSRDVHAMLCQGPLTDNDWQRIGMAIADLQHHQVYHHDLNIRNIMMDTQGKVWIIDFDRCYRRAGEAWKQTPLNRLQRSLNKEKDREPHFHWQPSDWQTLLDGYHSKAP</sequence>
<keyword evidence="17" id="KW-1185">Reference proteome</keyword>
<reference evidence="16" key="1">
    <citation type="journal article" date="2014" name="Int. J. Syst. Evol. Microbiol.">
        <title>Complete genome sequence of Corynebacterium casei LMG S-19264T (=DSM 44701T), isolated from a smear-ripened cheese.</title>
        <authorList>
            <consortium name="US DOE Joint Genome Institute (JGI-PGF)"/>
            <person name="Walter F."/>
            <person name="Albersmeier A."/>
            <person name="Kalinowski J."/>
            <person name="Ruckert C."/>
        </authorList>
    </citation>
    <scope>NUCLEOTIDE SEQUENCE</scope>
    <source>
        <strain evidence="16">KCTC 22164</strain>
    </source>
</reference>
<evidence type="ECO:0000256" key="14">
    <source>
        <dbReference type="ARBA" id="ARBA00034417"/>
    </source>
</evidence>
<evidence type="ECO:0000256" key="12">
    <source>
        <dbReference type="ARBA" id="ARBA00023136"/>
    </source>
</evidence>
<organism evidence="16 17">
    <name type="scientific">Alteromonas halophila</name>
    <dbReference type="NCBI Taxonomy" id="516698"/>
    <lineage>
        <taxon>Bacteria</taxon>
        <taxon>Pseudomonadati</taxon>
        <taxon>Pseudomonadota</taxon>
        <taxon>Gammaproteobacteria</taxon>
        <taxon>Alteromonadales</taxon>
        <taxon>Alteromonadaceae</taxon>
        <taxon>Alteromonas/Salinimonas group</taxon>
        <taxon>Alteromonas</taxon>
    </lineage>
</organism>
<evidence type="ECO:0000256" key="9">
    <source>
        <dbReference type="ARBA" id="ARBA00022777"/>
    </source>
</evidence>
<keyword evidence="8 15" id="KW-0547">Nucleotide-binding</keyword>
<comment type="similarity">
    <text evidence="3 15">Belongs to the protein kinase superfamily. KdkA/RfaP family.</text>
</comment>
<keyword evidence="5 15" id="KW-1003">Cell membrane</keyword>
<evidence type="ECO:0000256" key="3">
    <source>
        <dbReference type="ARBA" id="ARBA00010327"/>
    </source>
</evidence>
<dbReference type="EC" id="2.7.1.166" evidence="4 15"/>
<comment type="pathway">
    <text evidence="2 15">Bacterial outer membrane biogenesis; LPS core biosynthesis.</text>
</comment>
<dbReference type="HAMAP" id="MF_00521">
    <property type="entry name" value="KDO_kinase"/>
    <property type="match status" value="1"/>
</dbReference>